<organism evidence="2 3">
    <name type="scientific">Oidiodendron maius (strain Zn)</name>
    <dbReference type="NCBI Taxonomy" id="913774"/>
    <lineage>
        <taxon>Eukaryota</taxon>
        <taxon>Fungi</taxon>
        <taxon>Dikarya</taxon>
        <taxon>Ascomycota</taxon>
        <taxon>Pezizomycotina</taxon>
        <taxon>Leotiomycetes</taxon>
        <taxon>Leotiomycetes incertae sedis</taxon>
        <taxon>Myxotrichaceae</taxon>
        <taxon>Oidiodendron</taxon>
    </lineage>
</organism>
<evidence type="ECO:0000313" key="2">
    <source>
        <dbReference type="EMBL" id="KIM95442.1"/>
    </source>
</evidence>
<name>A0A0C3D0K7_OIDMZ</name>
<accession>A0A0C3D0K7</accession>
<keyword evidence="3" id="KW-1185">Reference proteome</keyword>
<evidence type="ECO:0000256" key="1">
    <source>
        <dbReference type="SAM" id="MobiDB-lite"/>
    </source>
</evidence>
<reference evidence="2 3" key="1">
    <citation type="submission" date="2014-04" db="EMBL/GenBank/DDBJ databases">
        <authorList>
            <consortium name="DOE Joint Genome Institute"/>
            <person name="Kuo A."/>
            <person name="Martino E."/>
            <person name="Perotto S."/>
            <person name="Kohler A."/>
            <person name="Nagy L.G."/>
            <person name="Floudas D."/>
            <person name="Copeland A."/>
            <person name="Barry K.W."/>
            <person name="Cichocki N."/>
            <person name="Veneault-Fourrey C."/>
            <person name="LaButti K."/>
            <person name="Lindquist E.A."/>
            <person name="Lipzen A."/>
            <person name="Lundell T."/>
            <person name="Morin E."/>
            <person name="Murat C."/>
            <person name="Sun H."/>
            <person name="Tunlid A."/>
            <person name="Henrissat B."/>
            <person name="Grigoriev I.V."/>
            <person name="Hibbett D.S."/>
            <person name="Martin F."/>
            <person name="Nordberg H.P."/>
            <person name="Cantor M.N."/>
            <person name="Hua S.X."/>
        </authorList>
    </citation>
    <scope>NUCLEOTIDE SEQUENCE [LARGE SCALE GENOMIC DNA]</scope>
    <source>
        <strain evidence="2 3">Zn</strain>
    </source>
</reference>
<evidence type="ECO:0000313" key="3">
    <source>
        <dbReference type="Proteomes" id="UP000054321"/>
    </source>
</evidence>
<protein>
    <submittedName>
        <fullName evidence="2">Uncharacterized protein</fullName>
    </submittedName>
</protein>
<dbReference type="EMBL" id="KN832887">
    <property type="protein sequence ID" value="KIM95442.1"/>
    <property type="molecule type" value="Genomic_DNA"/>
</dbReference>
<dbReference type="Proteomes" id="UP000054321">
    <property type="component" value="Unassembled WGS sequence"/>
</dbReference>
<sequence>MSGNWNGSGYSGSGSMQNGHQYNNSHGSSSHNGRGDFIINNRDDHWMRETTGRMAVNDYKHSSHVSAIRENNRRAHEARMQQDAINRRIIADERRQQQALNAERRHTAQVINQVMQRERNLEMAMARNSRRH</sequence>
<feature type="region of interest" description="Disordered" evidence="1">
    <location>
        <begin position="1"/>
        <end position="39"/>
    </location>
</feature>
<dbReference type="InParanoid" id="A0A0C3D0K7"/>
<feature type="compositionally biased region" description="Low complexity" evidence="1">
    <location>
        <begin position="1"/>
        <end position="32"/>
    </location>
</feature>
<reference evidence="3" key="2">
    <citation type="submission" date="2015-01" db="EMBL/GenBank/DDBJ databases">
        <title>Evolutionary Origins and Diversification of the Mycorrhizal Mutualists.</title>
        <authorList>
            <consortium name="DOE Joint Genome Institute"/>
            <consortium name="Mycorrhizal Genomics Consortium"/>
            <person name="Kohler A."/>
            <person name="Kuo A."/>
            <person name="Nagy L.G."/>
            <person name="Floudas D."/>
            <person name="Copeland A."/>
            <person name="Barry K.W."/>
            <person name="Cichocki N."/>
            <person name="Veneault-Fourrey C."/>
            <person name="LaButti K."/>
            <person name="Lindquist E.A."/>
            <person name="Lipzen A."/>
            <person name="Lundell T."/>
            <person name="Morin E."/>
            <person name="Murat C."/>
            <person name="Riley R."/>
            <person name="Ohm R."/>
            <person name="Sun H."/>
            <person name="Tunlid A."/>
            <person name="Henrissat B."/>
            <person name="Grigoriev I.V."/>
            <person name="Hibbett D.S."/>
            <person name="Martin F."/>
        </authorList>
    </citation>
    <scope>NUCLEOTIDE SEQUENCE [LARGE SCALE GENOMIC DNA]</scope>
    <source>
        <strain evidence="3">Zn</strain>
    </source>
</reference>
<dbReference type="HOGENOM" id="CLU_1917658_0_0_1"/>
<dbReference type="AlphaFoldDB" id="A0A0C3D0K7"/>
<proteinExistence type="predicted"/>
<gene>
    <name evidence="2" type="ORF">OIDMADRAFT_34197</name>
</gene>